<dbReference type="EC" id="3.4.13.19" evidence="1"/>
<name>A0A8S4G937_PLUXY</name>
<organism evidence="2 3">
    <name type="scientific">Plutella xylostella</name>
    <name type="common">Diamondback moth</name>
    <name type="synonym">Plutella maculipennis</name>
    <dbReference type="NCBI Taxonomy" id="51655"/>
    <lineage>
        <taxon>Eukaryota</taxon>
        <taxon>Metazoa</taxon>
        <taxon>Ecdysozoa</taxon>
        <taxon>Arthropoda</taxon>
        <taxon>Hexapoda</taxon>
        <taxon>Insecta</taxon>
        <taxon>Pterygota</taxon>
        <taxon>Neoptera</taxon>
        <taxon>Endopterygota</taxon>
        <taxon>Lepidoptera</taxon>
        <taxon>Glossata</taxon>
        <taxon>Ditrysia</taxon>
        <taxon>Yponomeutoidea</taxon>
        <taxon>Plutellidae</taxon>
        <taxon>Plutella</taxon>
    </lineage>
</organism>
<dbReference type="AlphaFoldDB" id="A0A8S4G937"/>
<keyword evidence="1" id="KW-0479">Metal-binding</keyword>
<dbReference type="PANTHER" id="PTHR10443">
    <property type="entry name" value="MICROSOMAL DIPEPTIDASE"/>
    <property type="match status" value="1"/>
</dbReference>
<protein>
    <recommendedName>
        <fullName evidence="1">Dipeptidase</fullName>
        <ecNumber evidence="1">3.4.13.19</ecNumber>
    </recommendedName>
</protein>
<keyword evidence="1" id="KW-0449">Lipoprotein</keyword>
<dbReference type="EMBL" id="CAJHNJ030000295">
    <property type="protein sequence ID" value="CAG9137575.1"/>
    <property type="molecule type" value="Genomic_DNA"/>
</dbReference>
<keyword evidence="1" id="KW-0482">Metalloprotease</keyword>
<keyword evidence="1" id="KW-0224">Dipeptidase</keyword>
<evidence type="ECO:0000313" key="3">
    <source>
        <dbReference type="Proteomes" id="UP000653454"/>
    </source>
</evidence>
<keyword evidence="3" id="KW-1185">Reference proteome</keyword>
<keyword evidence="1" id="KW-0645">Protease</keyword>
<comment type="caution">
    <text evidence="2">The sequence shown here is derived from an EMBL/GenBank/DDBJ whole genome shotgun (WGS) entry which is preliminary data.</text>
</comment>
<dbReference type="GO" id="GO:0098552">
    <property type="term" value="C:side of membrane"/>
    <property type="evidence" value="ECO:0007669"/>
    <property type="project" value="UniProtKB-KW"/>
</dbReference>
<dbReference type="GO" id="GO:0046872">
    <property type="term" value="F:metal ion binding"/>
    <property type="evidence" value="ECO:0007669"/>
    <property type="project" value="UniProtKB-UniRule"/>
</dbReference>
<dbReference type="SUPFAM" id="SSF51556">
    <property type="entry name" value="Metallo-dependent hydrolases"/>
    <property type="match status" value="1"/>
</dbReference>
<reference evidence="2" key="1">
    <citation type="submission" date="2020-11" db="EMBL/GenBank/DDBJ databases">
        <authorList>
            <person name="Whiteford S."/>
        </authorList>
    </citation>
    <scope>NUCLEOTIDE SEQUENCE</scope>
</reference>
<gene>
    <name evidence="2" type="ORF">PLXY2_LOCUS15828</name>
</gene>
<keyword evidence="1" id="KW-0378">Hydrolase</keyword>
<dbReference type="GO" id="GO:0006508">
    <property type="term" value="P:proteolysis"/>
    <property type="evidence" value="ECO:0007669"/>
    <property type="project" value="UniProtKB-KW"/>
</dbReference>
<dbReference type="PROSITE" id="PS51365">
    <property type="entry name" value="RENAL_DIPEPTIDASE_2"/>
    <property type="match status" value="1"/>
</dbReference>
<comment type="catalytic activity">
    <reaction evidence="1">
        <text>an L-aminoacyl-L-amino acid + H2O = 2 an L-alpha-amino acid</text>
        <dbReference type="Rhea" id="RHEA:48940"/>
        <dbReference type="ChEBI" id="CHEBI:15377"/>
        <dbReference type="ChEBI" id="CHEBI:59869"/>
        <dbReference type="ChEBI" id="CHEBI:77460"/>
        <dbReference type="EC" id="3.4.13.19"/>
    </reaction>
</comment>
<proteinExistence type="inferred from homology"/>
<dbReference type="InterPro" id="IPR008257">
    <property type="entry name" value="Pept_M19"/>
</dbReference>
<dbReference type="GO" id="GO:0070573">
    <property type="term" value="F:metallodipeptidase activity"/>
    <property type="evidence" value="ECO:0007669"/>
    <property type="project" value="InterPro"/>
</dbReference>
<keyword evidence="1" id="KW-0472">Membrane</keyword>
<dbReference type="Proteomes" id="UP000653454">
    <property type="component" value="Unassembled WGS sequence"/>
</dbReference>
<keyword evidence="1" id="KW-0325">Glycoprotein</keyword>
<evidence type="ECO:0000313" key="2">
    <source>
        <dbReference type="EMBL" id="CAG9137575.1"/>
    </source>
</evidence>
<evidence type="ECO:0000256" key="1">
    <source>
        <dbReference type="RuleBase" id="RU341113"/>
    </source>
</evidence>
<accession>A0A8S4G937</accession>
<sequence length="77" mass="8247">MRANSNGGAGGATNRCSQFWSAFVPCGAQNKDAVQLTLEQIDVIQRMVEKYPHHLKLATNVNAAAPAAYSGVTRTNQ</sequence>
<keyword evidence="1" id="KW-1015">Disulfide bond</keyword>
<comment type="subunit">
    <text evidence="1">Homodimer; disulfide-linked.</text>
</comment>
<dbReference type="PANTHER" id="PTHR10443:SF12">
    <property type="entry name" value="DIPEPTIDASE"/>
    <property type="match status" value="1"/>
</dbReference>
<comment type="cofactor">
    <cofactor evidence="1">
        <name>Zn(2+)</name>
        <dbReference type="ChEBI" id="CHEBI:29105"/>
    </cofactor>
</comment>
<dbReference type="Pfam" id="PF01244">
    <property type="entry name" value="Peptidase_M19"/>
    <property type="match status" value="1"/>
</dbReference>
<dbReference type="Gene3D" id="3.20.20.140">
    <property type="entry name" value="Metal-dependent hydrolases"/>
    <property type="match status" value="1"/>
</dbReference>
<keyword evidence="1" id="KW-0336">GPI-anchor</keyword>
<comment type="subcellular location">
    <subcellularLocation>
        <location evidence="1">Membrane</location>
        <topology evidence="1">Lipid-anchor</topology>
        <topology evidence="1">GPI-anchor</topology>
    </subcellularLocation>
</comment>
<comment type="similarity">
    <text evidence="1">Belongs to the metallo-dependent hydrolases superfamily. Peptidase M19 family.</text>
</comment>
<keyword evidence="1" id="KW-0862">Zinc</keyword>
<dbReference type="InterPro" id="IPR032466">
    <property type="entry name" value="Metal_Hydrolase"/>
</dbReference>